<dbReference type="InterPro" id="IPR042100">
    <property type="entry name" value="Bug_dom1"/>
</dbReference>
<dbReference type="AlphaFoldDB" id="A0A1M5PUU1"/>
<evidence type="ECO:0000313" key="3">
    <source>
        <dbReference type="EMBL" id="SHH05588.1"/>
    </source>
</evidence>
<feature type="chain" id="PRO_5012635448" evidence="2">
    <location>
        <begin position="25"/>
        <end position="325"/>
    </location>
</feature>
<keyword evidence="2" id="KW-0732">Signal</keyword>
<dbReference type="InterPro" id="IPR005064">
    <property type="entry name" value="BUG"/>
</dbReference>
<dbReference type="Pfam" id="PF03401">
    <property type="entry name" value="TctC"/>
    <property type="match status" value="1"/>
</dbReference>
<dbReference type="CDD" id="cd13578">
    <property type="entry name" value="PBP2_Bug27"/>
    <property type="match status" value="1"/>
</dbReference>
<evidence type="ECO:0000256" key="2">
    <source>
        <dbReference type="SAM" id="SignalP"/>
    </source>
</evidence>
<dbReference type="STRING" id="658167.SAMN04488135_10264"/>
<dbReference type="EMBL" id="FQXE01000002">
    <property type="protein sequence ID" value="SHH05588.1"/>
    <property type="molecule type" value="Genomic_DNA"/>
</dbReference>
<comment type="similarity">
    <text evidence="1">Belongs to the UPF0065 (bug) family.</text>
</comment>
<dbReference type="OrthoDB" id="8678477at2"/>
<feature type="signal peptide" evidence="2">
    <location>
        <begin position="1"/>
        <end position="24"/>
    </location>
</feature>
<keyword evidence="3" id="KW-0675">Receptor</keyword>
<accession>A0A1M5PUU1</accession>
<dbReference type="PANTHER" id="PTHR42928">
    <property type="entry name" value="TRICARBOXYLATE-BINDING PROTEIN"/>
    <property type="match status" value="1"/>
</dbReference>
<keyword evidence="4" id="KW-1185">Reference proteome</keyword>
<dbReference type="Gene3D" id="3.40.190.150">
    <property type="entry name" value="Bordetella uptake gene, domain 1"/>
    <property type="match status" value="1"/>
</dbReference>
<evidence type="ECO:0000256" key="1">
    <source>
        <dbReference type="ARBA" id="ARBA00006987"/>
    </source>
</evidence>
<sequence>MTRLHLMVLAVGASMALMMTGARAADSFPSRSITLVVPSQPGGSIDFLARLLSEPLSKSLGVPVVIDNKAGASGNIGNALVARARPDGYTLLFAYNGFLVANPHLFKTAATDPVNDLTPISMVSRAPQVLVASKQVPANTVQELISYARQHPGELNYASSGNGSVPHLAGELFKKLAGVDIVHIPYKGAGGAVVDLISNQVNIYLTSPAGVMGQIKAGQIKALAVTGKNRLATIPDVPTAQEAGLENFELDSWFALYAPANTPEALRERLSVEVGKVLQDPEIQKRALAAGMALEHSSPQELGAYTKTQLVYWGEVIRDAGLTAQ</sequence>
<proteinExistence type="inferred from homology"/>
<reference evidence="3 4" key="1">
    <citation type="submission" date="2016-11" db="EMBL/GenBank/DDBJ databases">
        <authorList>
            <person name="Jaros S."/>
            <person name="Januszkiewicz K."/>
            <person name="Wedrychowicz H."/>
        </authorList>
    </citation>
    <scope>NUCLEOTIDE SEQUENCE [LARGE SCALE GENOMIC DNA]</scope>
    <source>
        <strain evidence="3 4">CGMCC 1.10190</strain>
    </source>
</reference>
<dbReference type="SUPFAM" id="SSF53850">
    <property type="entry name" value="Periplasmic binding protein-like II"/>
    <property type="match status" value="1"/>
</dbReference>
<organism evidence="3 4">
    <name type="scientific">Pollutimonas bauzanensis</name>
    <dbReference type="NCBI Taxonomy" id="658167"/>
    <lineage>
        <taxon>Bacteria</taxon>
        <taxon>Pseudomonadati</taxon>
        <taxon>Pseudomonadota</taxon>
        <taxon>Betaproteobacteria</taxon>
        <taxon>Burkholderiales</taxon>
        <taxon>Alcaligenaceae</taxon>
        <taxon>Pollutimonas</taxon>
    </lineage>
</organism>
<dbReference type="RefSeq" id="WP_073101727.1">
    <property type="nucleotide sequence ID" value="NZ_FQXE01000002.1"/>
</dbReference>
<dbReference type="PANTHER" id="PTHR42928:SF5">
    <property type="entry name" value="BLR1237 PROTEIN"/>
    <property type="match status" value="1"/>
</dbReference>
<name>A0A1M5PUU1_9BURK</name>
<evidence type="ECO:0000313" key="4">
    <source>
        <dbReference type="Proteomes" id="UP000184226"/>
    </source>
</evidence>
<protein>
    <submittedName>
        <fullName evidence="3">Tripartite-type tricarboxylate transporter, receptor component TctC</fullName>
    </submittedName>
</protein>
<gene>
    <name evidence="3" type="ORF">SAMN04488135_10264</name>
</gene>
<dbReference type="PIRSF" id="PIRSF017082">
    <property type="entry name" value="YflP"/>
    <property type="match status" value="1"/>
</dbReference>
<dbReference type="Gene3D" id="3.40.190.10">
    <property type="entry name" value="Periplasmic binding protein-like II"/>
    <property type="match status" value="1"/>
</dbReference>
<dbReference type="Proteomes" id="UP000184226">
    <property type="component" value="Unassembled WGS sequence"/>
</dbReference>